<proteinExistence type="predicted"/>
<gene>
    <name evidence="2" type="ORF">JJB07_17540</name>
</gene>
<sequence>MSRRKKGPDSSDWSYIPVAVPFADLYRPAPPPPFGPGQGGPGGAPPGPPPQFEPQLPQQYGGGGAGGAFHGGPGGGFHGGGPGGFHPQDPHGIRFCLHRNVFIWPRFGRPFWAFPTNVSWNLVSGFRWRQRIGRWEPFTIPLQQISHYQCI</sequence>
<dbReference type="RefSeq" id="WP_201637266.1">
    <property type="nucleotide sequence ID" value="NZ_JAEQNB010000005.1"/>
</dbReference>
<dbReference type="Proteomes" id="UP000602284">
    <property type="component" value="Unassembled WGS sequence"/>
</dbReference>
<feature type="compositionally biased region" description="Gly residues" evidence="1">
    <location>
        <begin position="60"/>
        <end position="84"/>
    </location>
</feature>
<feature type="region of interest" description="Disordered" evidence="1">
    <location>
        <begin position="27"/>
        <end position="86"/>
    </location>
</feature>
<organism evidence="2 3">
    <name type="scientific">Tumebacillus amylolyticus</name>
    <dbReference type="NCBI Taxonomy" id="2801339"/>
    <lineage>
        <taxon>Bacteria</taxon>
        <taxon>Bacillati</taxon>
        <taxon>Bacillota</taxon>
        <taxon>Bacilli</taxon>
        <taxon>Bacillales</taxon>
        <taxon>Alicyclobacillaceae</taxon>
        <taxon>Tumebacillus</taxon>
    </lineage>
</organism>
<evidence type="ECO:0008006" key="4">
    <source>
        <dbReference type="Google" id="ProtNLM"/>
    </source>
</evidence>
<protein>
    <recommendedName>
        <fullName evidence="4">Transporter</fullName>
    </recommendedName>
</protein>
<accession>A0ABS1JDN7</accession>
<feature type="compositionally biased region" description="Pro residues" evidence="1">
    <location>
        <begin position="43"/>
        <end position="52"/>
    </location>
</feature>
<evidence type="ECO:0000313" key="3">
    <source>
        <dbReference type="Proteomes" id="UP000602284"/>
    </source>
</evidence>
<evidence type="ECO:0000313" key="2">
    <source>
        <dbReference type="EMBL" id="MBL0388412.1"/>
    </source>
</evidence>
<dbReference type="EMBL" id="JAEQNB010000005">
    <property type="protein sequence ID" value="MBL0388412.1"/>
    <property type="molecule type" value="Genomic_DNA"/>
</dbReference>
<comment type="caution">
    <text evidence="2">The sequence shown here is derived from an EMBL/GenBank/DDBJ whole genome shotgun (WGS) entry which is preliminary data.</text>
</comment>
<evidence type="ECO:0000256" key="1">
    <source>
        <dbReference type="SAM" id="MobiDB-lite"/>
    </source>
</evidence>
<keyword evidence="3" id="KW-1185">Reference proteome</keyword>
<reference evidence="2 3" key="1">
    <citation type="submission" date="2021-01" db="EMBL/GenBank/DDBJ databases">
        <title>Tumebacillus sp. strain ITR2 16S ribosomal RNA gene Genome sequencing and assembly.</title>
        <authorList>
            <person name="Kang M."/>
        </authorList>
    </citation>
    <scope>NUCLEOTIDE SEQUENCE [LARGE SCALE GENOMIC DNA]</scope>
    <source>
        <strain evidence="2 3">ITR2</strain>
    </source>
</reference>
<name>A0ABS1JDN7_9BACL</name>